<evidence type="ECO:0000313" key="9">
    <source>
        <dbReference type="Proteomes" id="UP000297396"/>
    </source>
</evidence>
<dbReference type="SUPFAM" id="SSF103481">
    <property type="entry name" value="Multidrug resistance efflux transporter EmrE"/>
    <property type="match status" value="2"/>
</dbReference>
<feature type="transmembrane region" description="Helical" evidence="6">
    <location>
        <begin position="133"/>
        <end position="153"/>
    </location>
</feature>
<evidence type="ECO:0000256" key="5">
    <source>
        <dbReference type="ARBA" id="ARBA00023136"/>
    </source>
</evidence>
<dbReference type="EMBL" id="SPPA01000011">
    <property type="protein sequence ID" value="TFV10278.1"/>
    <property type="molecule type" value="Genomic_DNA"/>
</dbReference>
<dbReference type="GO" id="GO:0005886">
    <property type="term" value="C:plasma membrane"/>
    <property type="evidence" value="ECO:0007669"/>
    <property type="project" value="UniProtKB-SubCell"/>
</dbReference>
<feature type="transmembrane region" description="Helical" evidence="6">
    <location>
        <begin position="110"/>
        <end position="127"/>
    </location>
</feature>
<feature type="domain" description="EamA" evidence="7">
    <location>
        <begin position="2"/>
        <end position="126"/>
    </location>
</feature>
<evidence type="ECO:0000256" key="3">
    <source>
        <dbReference type="ARBA" id="ARBA00022692"/>
    </source>
</evidence>
<protein>
    <submittedName>
        <fullName evidence="8">DMT family transporter</fullName>
    </submittedName>
</protein>
<feature type="transmembrane region" description="Helical" evidence="6">
    <location>
        <begin position="86"/>
        <end position="103"/>
    </location>
</feature>
<keyword evidence="2" id="KW-1003">Cell membrane</keyword>
<dbReference type="PANTHER" id="PTHR32322:SF18">
    <property type="entry name" value="S-ADENOSYLMETHIONINE_S-ADENOSYLHOMOCYSTEINE TRANSPORTER"/>
    <property type="match status" value="1"/>
</dbReference>
<proteinExistence type="predicted"/>
<dbReference type="InterPro" id="IPR000620">
    <property type="entry name" value="EamA_dom"/>
</dbReference>
<reference evidence="8 9" key="1">
    <citation type="submission" date="2019-03" db="EMBL/GenBank/DDBJ databases">
        <title>Diversity of the mouse oral microbiome.</title>
        <authorList>
            <person name="Joseph S."/>
            <person name="Aduse-Opoku J."/>
            <person name="Curtis M."/>
            <person name="Wade W."/>
            <person name="Hashim A."/>
        </authorList>
    </citation>
    <scope>NUCLEOTIDE SEQUENCE [LARGE SCALE GENOMIC DNA]</scope>
    <source>
        <strain evidence="8 9">WT12</strain>
    </source>
</reference>
<feature type="transmembrane region" description="Helical" evidence="6">
    <location>
        <begin position="203"/>
        <end position="226"/>
    </location>
</feature>
<accession>A0A4Y9JXR3</accession>
<sequence length="288" mass="32000">MALIWGSSFPFSKLAIDAIGPMPFRFITLVLSCSILFVLFYKEVSASMAIMDKQNMFKMMVVALPNILLVPTLNNLALYYTSVTNATILIYTMPCFTSVILMLMARKIDFLSVLAAVLCLLGGVFVLNEIFISLGEVIILSSALVWAVGTILAQKVKPTLSSKATLFWQFLFSALCLGVILLFTLERQQWILSVEIVLSDLKIMMSLLYISAIGSALIYFIWFYLIKTKSAEFASYATLFSPLITLVIMMLFSDEYPLLTQALGFALILLSAVIINIVKPLLTRRSSG</sequence>
<feature type="domain" description="EamA" evidence="7">
    <location>
        <begin position="134"/>
        <end position="276"/>
    </location>
</feature>
<dbReference type="InterPro" id="IPR037185">
    <property type="entry name" value="EmrE-like"/>
</dbReference>
<dbReference type="Pfam" id="PF00892">
    <property type="entry name" value="EamA"/>
    <property type="match status" value="2"/>
</dbReference>
<keyword evidence="3 6" id="KW-0812">Transmembrane</keyword>
<feature type="transmembrane region" description="Helical" evidence="6">
    <location>
        <begin position="258"/>
        <end position="278"/>
    </location>
</feature>
<dbReference type="Proteomes" id="UP000297396">
    <property type="component" value="Unassembled WGS sequence"/>
</dbReference>
<evidence type="ECO:0000259" key="7">
    <source>
        <dbReference type="Pfam" id="PF00892"/>
    </source>
</evidence>
<keyword evidence="4 6" id="KW-1133">Transmembrane helix</keyword>
<feature type="transmembrane region" description="Helical" evidence="6">
    <location>
        <begin position="61"/>
        <end position="80"/>
    </location>
</feature>
<dbReference type="InterPro" id="IPR050638">
    <property type="entry name" value="AA-Vitamin_Transporters"/>
</dbReference>
<dbReference type="OrthoDB" id="6465255at2"/>
<comment type="caution">
    <text evidence="8">The sequence shown here is derived from an EMBL/GenBank/DDBJ whole genome shotgun (WGS) entry which is preliminary data.</text>
</comment>
<evidence type="ECO:0000256" key="1">
    <source>
        <dbReference type="ARBA" id="ARBA00004651"/>
    </source>
</evidence>
<dbReference type="PANTHER" id="PTHR32322">
    <property type="entry name" value="INNER MEMBRANE TRANSPORTER"/>
    <property type="match status" value="1"/>
</dbReference>
<evidence type="ECO:0000313" key="8">
    <source>
        <dbReference type="EMBL" id="TFV10278.1"/>
    </source>
</evidence>
<feature type="transmembrane region" description="Helical" evidence="6">
    <location>
        <begin position="233"/>
        <end position="252"/>
    </location>
</feature>
<evidence type="ECO:0000256" key="2">
    <source>
        <dbReference type="ARBA" id="ARBA00022475"/>
    </source>
</evidence>
<organism evidence="8 9">
    <name type="scientific">Muribacter muris</name>
    <dbReference type="NCBI Taxonomy" id="67855"/>
    <lineage>
        <taxon>Bacteria</taxon>
        <taxon>Pseudomonadati</taxon>
        <taxon>Pseudomonadota</taxon>
        <taxon>Gammaproteobacteria</taxon>
        <taxon>Pasteurellales</taxon>
        <taxon>Pasteurellaceae</taxon>
        <taxon>Muribacter</taxon>
    </lineage>
</organism>
<evidence type="ECO:0000256" key="6">
    <source>
        <dbReference type="SAM" id="Phobius"/>
    </source>
</evidence>
<evidence type="ECO:0000256" key="4">
    <source>
        <dbReference type="ARBA" id="ARBA00022989"/>
    </source>
</evidence>
<name>A0A4Y9JXR3_9PAST</name>
<keyword evidence="5 6" id="KW-0472">Membrane</keyword>
<feature type="transmembrane region" description="Helical" evidence="6">
    <location>
        <begin position="165"/>
        <end position="183"/>
    </location>
</feature>
<gene>
    <name evidence="8" type="ORF">E4T80_06070</name>
</gene>
<feature type="transmembrane region" description="Helical" evidence="6">
    <location>
        <begin position="22"/>
        <end position="41"/>
    </location>
</feature>
<comment type="subcellular location">
    <subcellularLocation>
        <location evidence="1">Cell membrane</location>
        <topology evidence="1">Multi-pass membrane protein</topology>
    </subcellularLocation>
</comment>
<dbReference type="AlphaFoldDB" id="A0A4Y9JXR3"/>